<dbReference type="EMBL" id="MU118017">
    <property type="protein sequence ID" value="KAF9648222.1"/>
    <property type="molecule type" value="Genomic_DNA"/>
</dbReference>
<feature type="non-terminal residue" evidence="1">
    <location>
        <position position="69"/>
    </location>
</feature>
<feature type="non-terminal residue" evidence="1">
    <location>
        <position position="1"/>
    </location>
</feature>
<reference evidence="1" key="2">
    <citation type="journal article" date="2020" name="Nat. Commun.">
        <title>Large-scale genome sequencing of mycorrhizal fungi provides insights into the early evolution of symbiotic traits.</title>
        <authorList>
            <person name="Miyauchi S."/>
            <person name="Kiss E."/>
            <person name="Kuo A."/>
            <person name="Drula E."/>
            <person name="Kohler A."/>
            <person name="Sanchez-Garcia M."/>
            <person name="Morin E."/>
            <person name="Andreopoulos B."/>
            <person name="Barry K.W."/>
            <person name="Bonito G."/>
            <person name="Buee M."/>
            <person name="Carver A."/>
            <person name="Chen C."/>
            <person name="Cichocki N."/>
            <person name="Clum A."/>
            <person name="Culley D."/>
            <person name="Crous P.W."/>
            <person name="Fauchery L."/>
            <person name="Girlanda M."/>
            <person name="Hayes R.D."/>
            <person name="Keri Z."/>
            <person name="LaButti K."/>
            <person name="Lipzen A."/>
            <person name="Lombard V."/>
            <person name="Magnuson J."/>
            <person name="Maillard F."/>
            <person name="Murat C."/>
            <person name="Nolan M."/>
            <person name="Ohm R.A."/>
            <person name="Pangilinan J."/>
            <person name="Pereira M.F."/>
            <person name="Perotto S."/>
            <person name="Peter M."/>
            <person name="Pfister S."/>
            <person name="Riley R."/>
            <person name="Sitrit Y."/>
            <person name="Stielow J.B."/>
            <person name="Szollosi G."/>
            <person name="Zifcakova L."/>
            <person name="Stursova M."/>
            <person name="Spatafora J.W."/>
            <person name="Tedersoo L."/>
            <person name="Vaario L.M."/>
            <person name="Yamada A."/>
            <person name="Yan M."/>
            <person name="Wang P."/>
            <person name="Xu J."/>
            <person name="Bruns T."/>
            <person name="Baldrian P."/>
            <person name="Vilgalys R."/>
            <person name="Dunand C."/>
            <person name="Henrissat B."/>
            <person name="Grigoriev I.V."/>
            <person name="Hibbett D."/>
            <person name="Nagy L.G."/>
            <person name="Martin F.M."/>
        </authorList>
    </citation>
    <scope>NUCLEOTIDE SEQUENCE</scope>
    <source>
        <strain evidence="1">P2</strain>
    </source>
</reference>
<gene>
    <name evidence="1" type="ORF">BDM02DRAFT_3075350</name>
</gene>
<comment type="caution">
    <text evidence="1">The sequence shown here is derived from an EMBL/GenBank/DDBJ whole genome shotgun (WGS) entry which is preliminary data.</text>
</comment>
<keyword evidence="2" id="KW-1185">Reference proteome</keyword>
<sequence length="69" mass="7443">CNFQLEFEQALLKGKKHVLLQAGCGMGKTLGFWIPLLARPSGVLIVVSPLTLLGDQHADDLCKVGIRAI</sequence>
<reference evidence="1" key="1">
    <citation type="submission" date="2019-10" db="EMBL/GenBank/DDBJ databases">
        <authorList>
            <consortium name="DOE Joint Genome Institute"/>
            <person name="Kuo A."/>
            <person name="Miyauchi S."/>
            <person name="Kiss E."/>
            <person name="Drula E."/>
            <person name="Kohler A."/>
            <person name="Sanchez-Garcia M."/>
            <person name="Andreopoulos B."/>
            <person name="Barry K.W."/>
            <person name="Bonito G."/>
            <person name="Buee M."/>
            <person name="Carver A."/>
            <person name="Chen C."/>
            <person name="Cichocki N."/>
            <person name="Clum A."/>
            <person name="Culley D."/>
            <person name="Crous P.W."/>
            <person name="Fauchery L."/>
            <person name="Girlanda M."/>
            <person name="Hayes R."/>
            <person name="Keri Z."/>
            <person name="Labutti K."/>
            <person name="Lipzen A."/>
            <person name="Lombard V."/>
            <person name="Magnuson J."/>
            <person name="Maillard F."/>
            <person name="Morin E."/>
            <person name="Murat C."/>
            <person name="Nolan M."/>
            <person name="Ohm R."/>
            <person name="Pangilinan J."/>
            <person name="Pereira M."/>
            <person name="Perotto S."/>
            <person name="Peter M."/>
            <person name="Riley R."/>
            <person name="Sitrit Y."/>
            <person name="Stielow B."/>
            <person name="Szollosi G."/>
            <person name="Zifcakova L."/>
            <person name="Stursova M."/>
            <person name="Spatafora J.W."/>
            <person name="Tedersoo L."/>
            <person name="Vaario L.-M."/>
            <person name="Yamada A."/>
            <person name="Yan M."/>
            <person name="Wang P."/>
            <person name="Xu J."/>
            <person name="Bruns T."/>
            <person name="Baldrian P."/>
            <person name="Vilgalys R."/>
            <person name="Henrissat B."/>
            <person name="Grigoriev I.V."/>
            <person name="Hibbett D."/>
            <person name="Nagy L.G."/>
            <person name="Martin F.M."/>
        </authorList>
    </citation>
    <scope>NUCLEOTIDE SEQUENCE</scope>
    <source>
        <strain evidence="1">P2</strain>
    </source>
</reference>
<organism evidence="1 2">
    <name type="scientific">Thelephora ganbajun</name>
    <name type="common">Ganba fungus</name>
    <dbReference type="NCBI Taxonomy" id="370292"/>
    <lineage>
        <taxon>Eukaryota</taxon>
        <taxon>Fungi</taxon>
        <taxon>Dikarya</taxon>
        <taxon>Basidiomycota</taxon>
        <taxon>Agaricomycotina</taxon>
        <taxon>Agaricomycetes</taxon>
        <taxon>Thelephorales</taxon>
        <taxon>Thelephoraceae</taxon>
        <taxon>Thelephora</taxon>
    </lineage>
</organism>
<proteinExistence type="predicted"/>
<name>A0ACB6ZF65_THEGA</name>
<evidence type="ECO:0000313" key="2">
    <source>
        <dbReference type="Proteomes" id="UP000886501"/>
    </source>
</evidence>
<protein>
    <submittedName>
        <fullName evidence="1">Uncharacterized protein</fullName>
    </submittedName>
</protein>
<dbReference type="Proteomes" id="UP000886501">
    <property type="component" value="Unassembled WGS sequence"/>
</dbReference>
<accession>A0ACB6ZF65</accession>
<evidence type="ECO:0000313" key="1">
    <source>
        <dbReference type="EMBL" id="KAF9648222.1"/>
    </source>
</evidence>